<dbReference type="RefSeq" id="WP_418891148.1">
    <property type="nucleotide sequence ID" value="NZ_JBEUWX010000002.1"/>
</dbReference>
<dbReference type="Proteomes" id="UP001574673">
    <property type="component" value="Unassembled WGS sequence"/>
</dbReference>
<keyword evidence="3" id="KW-1185">Reference proteome</keyword>
<keyword evidence="1" id="KW-0812">Transmembrane</keyword>
<accession>A0ABV4UEK2</accession>
<reference evidence="3" key="1">
    <citation type="submission" date="2024-06" db="EMBL/GenBank/DDBJ databases">
        <title>Radixoralia hellwigii gen. nov., sp nov., isolated from a root canal in the human oral cavity.</title>
        <authorList>
            <person name="Bartsch S."/>
            <person name="Wittmer A."/>
            <person name="Schulz A.-K."/>
            <person name="Neumann-Schaal M."/>
            <person name="Wolf J."/>
            <person name="Gronow S."/>
            <person name="Tennert C."/>
            <person name="Haecker G."/>
            <person name="Cieplik F."/>
            <person name="Al-Ahmad A."/>
        </authorList>
    </citation>
    <scope>NUCLEOTIDE SEQUENCE [LARGE SCALE GENOMIC DNA]</scope>
    <source>
        <strain evidence="3">Wk13</strain>
    </source>
</reference>
<keyword evidence="1" id="KW-0472">Membrane</keyword>
<dbReference type="InterPro" id="IPR028968">
    <property type="entry name" value="Imm58"/>
</dbReference>
<name>A0ABV4UEK2_9RHOO</name>
<keyword evidence="1" id="KW-1133">Transmembrane helix</keyword>
<comment type="caution">
    <text evidence="2">The sequence shown here is derived from an EMBL/GenBank/DDBJ whole genome shotgun (WGS) entry which is preliminary data.</text>
</comment>
<evidence type="ECO:0000313" key="3">
    <source>
        <dbReference type="Proteomes" id="UP001574673"/>
    </source>
</evidence>
<dbReference type="EMBL" id="JBEUWX010000002">
    <property type="protein sequence ID" value="MFA9950063.1"/>
    <property type="molecule type" value="Genomic_DNA"/>
</dbReference>
<evidence type="ECO:0000256" key="1">
    <source>
        <dbReference type="SAM" id="Phobius"/>
    </source>
</evidence>
<sequence>MRFVTFLLVFSIISLVGCVAFAYFWIDCSISLTYMKQAYDSEKNSVENLQFLILSEWKGITENELQAKLESAIKKTPEHNLFIKKEENIIWFDQTAFNIKGGKLESIGKIVY</sequence>
<dbReference type="Pfam" id="PF15581">
    <property type="entry name" value="Imm58"/>
    <property type="match status" value="1"/>
</dbReference>
<protein>
    <submittedName>
        <fullName evidence="2">Imm58 family immunity protein</fullName>
    </submittedName>
</protein>
<proteinExistence type="predicted"/>
<evidence type="ECO:0000313" key="2">
    <source>
        <dbReference type="EMBL" id="MFA9950063.1"/>
    </source>
</evidence>
<gene>
    <name evidence="2" type="ORF">ABCS64_06990</name>
</gene>
<feature type="transmembrane region" description="Helical" evidence="1">
    <location>
        <begin position="6"/>
        <end position="26"/>
    </location>
</feature>
<dbReference type="PROSITE" id="PS51257">
    <property type="entry name" value="PROKAR_LIPOPROTEIN"/>
    <property type="match status" value="1"/>
</dbReference>
<organism evidence="2 3">
    <name type="scientific">Dentiradicibacter hellwigii</name>
    <dbReference type="NCBI Taxonomy" id="3149053"/>
    <lineage>
        <taxon>Bacteria</taxon>
        <taxon>Pseudomonadati</taxon>
        <taxon>Pseudomonadota</taxon>
        <taxon>Betaproteobacteria</taxon>
        <taxon>Rhodocyclales</taxon>
        <taxon>Rhodocyclaceae</taxon>
        <taxon>Dentiradicibacter</taxon>
    </lineage>
</organism>